<keyword evidence="3 4" id="KW-0413">Isomerase</keyword>
<dbReference type="NCBIfam" id="TIGR00005">
    <property type="entry name" value="rluA_subfam"/>
    <property type="match status" value="1"/>
</dbReference>
<comment type="catalytic activity">
    <reaction evidence="1 4">
        <text>a uridine in RNA = a pseudouridine in RNA</text>
        <dbReference type="Rhea" id="RHEA:48348"/>
        <dbReference type="Rhea" id="RHEA-COMP:12068"/>
        <dbReference type="Rhea" id="RHEA-COMP:12069"/>
        <dbReference type="ChEBI" id="CHEBI:65314"/>
        <dbReference type="ChEBI" id="CHEBI:65315"/>
    </reaction>
</comment>
<evidence type="ECO:0000313" key="6">
    <source>
        <dbReference type="EMBL" id="MBF4694810.1"/>
    </source>
</evidence>
<evidence type="ECO:0000256" key="3">
    <source>
        <dbReference type="ARBA" id="ARBA00023235"/>
    </source>
</evidence>
<evidence type="ECO:0000313" key="7">
    <source>
        <dbReference type="Proteomes" id="UP000614200"/>
    </source>
</evidence>
<dbReference type="EC" id="5.4.99.-" evidence="4"/>
<dbReference type="PROSITE" id="PS01129">
    <property type="entry name" value="PSI_RLU"/>
    <property type="match status" value="1"/>
</dbReference>
<dbReference type="Pfam" id="PF00849">
    <property type="entry name" value="PseudoU_synth_2"/>
    <property type="match status" value="1"/>
</dbReference>
<feature type="domain" description="Pseudouridine synthase RsuA/RluA-like" evidence="5">
    <location>
        <begin position="93"/>
        <end position="243"/>
    </location>
</feature>
<sequence length="302" mass="34517">MFINEETLKLEYQVESKEKGLKVIDVIASHMHISSRLIRKCKSNHNILLNQKKTSVNQIVSKGDIITLMLDHDENTFEPNPIEIDIAFENADMMAINKPPFLVVHPTKGHPEGTLANAISYYQYRSNQNFKTRFINRLDRDTSGIVLIAKSAYAQQFISEQMQKDEVDKIYYAVVEGVVSEDKGTINAPIERAEDGDILRVVRPDGLPSITHYEVAERFNGYSLLKVKLETGRTHQIRVHLAHIGHGIVGDHLYGKCSDWIDRQALHCFEMSFRKPRGNERIVVNASLPEDIRKLIEVLRNL</sequence>
<proteinExistence type="inferred from homology"/>
<comment type="function">
    <text evidence="4">Responsible for synthesis of pseudouridine from uracil.</text>
</comment>
<organism evidence="6 7">
    <name type="scientific">Fusibacter ferrireducens</name>
    <dbReference type="NCBI Taxonomy" id="2785058"/>
    <lineage>
        <taxon>Bacteria</taxon>
        <taxon>Bacillati</taxon>
        <taxon>Bacillota</taxon>
        <taxon>Clostridia</taxon>
        <taxon>Eubacteriales</taxon>
        <taxon>Eubacteriales Family XII. Incertae Sedis</taxon>
        <taxon>Fusibacter</taxon>
    </lineage>
</organism>
<dbReference type="InterPro" id="IPR020103">
    <property type="entry name" value="PsdUridine_synth_cat_dom_sf"/>
</dbReference>
<comment type="caution">
    <text evidence="6">The sequence shown here is derived from an EMBL/GenBank/DDBJ whole genome shotgun (WGS) entry which is preliminary data.</text>
</comment>
<dbReference type="CDD" id="cd02869">
    <property type="entry name" value="PseudoU_synth_RluA_like"/>
    <property type="match status" value="1"/>
</dbReference>
<evidence type="ECO:0000256" key="2">
    <source>
        <dbReference type="ARBA" id="ARBA00010876"/>
    </source>
</evidence>
<name>A0ABR9ZWI0_9FIRM</name>
<dbReference type="InterPro" id="IPR006225">
    <property type="entry name" value="PsdUridine_synth_RluC/D"/>
</dbReference>
<dbReference type="InterPro" id="IPR006145">
    <property type="entry name" value="PsdUridine_synth_RsuA/RluA"/>
</dbReference>
<keyword evidence="7" id="KW-1185">Reference proteome</keyword>
<comment type="similarity">
    <text evidence="2 4">Belongs to the pseudouridine synthase RluA family.</text>
</comment>
<dbReference type="SUPFAM" id="SSF55120">
    <property type="entry name" value="Pseudouridine synthase"/>
    <property type="match status" value="1"/>
</dbReference>
<dbReference type="InterPro" id="IPR050188">
    <property type="entry name" value="RluA_PseudoU_synthase"/>
</dbReference>
<protein>
    <recommendedName>
        <fullName evidence="4">Pseudouridine synthase</fullName>
        <ecNumber evidence="4">5.4.99.-</ecNumber>
    </recommendedName>
</protein>
<evidence type="ECO:0000259" key="5">
    <source>
        <dbReference type="Pfam" id="PF00849"/>
    </source>
</evidence>
<reference evidence="6 7" key="1">
    <citation type="submission" date="2020-11" db="EMBL/GenBank/DDBJ databases">
        <title>Fusibacter basophilias sp. nov.</title>
        <authorList>
            <person name="Qiu D."/>
        </authorList>
    </citation>
    <scope>NUCLEOTIDE SEQUENCE [LARGE SCALE GENOMIC DNA]</scope>
    <source>
        <strain evidence="6 7">Q10-2</strain>
    </source>
</reference>
<dbReference type="Gene3D" id="3.30.2350.10">
    <property type="entry name" value="Pseudouridine synthase"/>
    <property type="match status" value="1"/>
</dbReference>
<dbReference type="Proteomes" id="UP000614200">
    <property type="component" value="Unassembled WGS sequence"/>
</dbReference>
<dbReference type="InterPro" id="IPR006224">
    <property type="entry name" value="PsdUridine_synth_RluA-like_CS"/>
</dbReference>
<evidence type="ECO:0000256" key="4">
    <source>
        <dbReference type="RuleBase" id="RU362028"/>
    </source>
</evidence>
<dbReference type="PANTHER" id="PTHR21600:SF44">
    <property type="entry name" value="RIBOSOMAL LARGE SUBUNIT PSEUDOURIDINE SYNTHASE D"/>
    <property type="match status" value="1"/>
</dbReference>
<dbReference type="PANTHER" id="PTHR21600">
    <property type="entry name" value="MITOCHONDRIAL RNA PSEUDOURIDINE SYNTHASE"/>
    <property type="match status" value="1"/>
</dbReference>
<evidence type="ECO:0000256" key="1">
    <source>
        <dbReference type="ARBA" id="ARBA00000073"/>
    </source>
</evidence>
<accession>A0ABR9ZWI0</accession>
<dbReference type="EMBL" id="JADKNH010000011">
    <property type="protein sequence ID" value="MBF4694810.1"/>
    <property type="molecule type" value="Genomic_DNA"/>
</dbReference>
<dbReference type="RefSeq" id="WP_194703053.1">
    <property type="nucleotide sequence ID" value="NZ_JADKNH010000011.1"/>
</dbReference>
<gene>
    <name evidence="6" type="ORF">ISU02_17040</name>
</gene>